<protein>
    <submittedName>
        <fullName evidence="3">Uncharacterized protein</fullName>
    </submittedName>
</protein>
<keyword evidence="2" id="KW-0812">Transmembrane</keyword>
<dbReference type="EMBL" id="AP012338">
    <property type="protein sequence ID" value="BAM04733.1"/>
    <property type="molecule type" value="Genomic_DNA"/>
</dbReference>
<dbReference type="KEGG" id="phm:PSMK_25740"/>
<dbReference type="AlphaFoldDB" id="I0IHJ5"/>
<evidence type="ECO:0000256" key="2">
    <source>
        <dbReference type="SAM" id="Phobius"/>
    </source>
</evidence>
<name>I0IHJ5_PHYMF</name>
<reference evidence="3 4" key="1">
    <citation type="submission" date="2012-02" db="EMBL/GenBank/DDBJ databases">
        <title>Complete genome sequence of Phycisphaera mikurensis NBRC 102666.</title>
        <authorList>
            <person name="Ankai A."/>
            <person name="Hosoyama A."/>
            <person name="Terui Y."/>
            <person name="Sekine M."/>
            <person name="Fukai R."/>
            <person name="Kato Y."/>
            <person name="Nakamura S."/>
            <person name="Yamada-Narita S."/>
            <person name="Kawakoshi A."/>
            <person name="Fukunaga Y."/>
            <person name="Yamazaki S."/>
            <person name="Fujita N."/>
        </authorList>
    </citation>
    <scope>NUCLEOTIDE SEQUENCE [LARGE SCALE GENOMIC DNA]</scope>
    <source>
        <strain evidence="4">NBRC 102666 / KCTC 22515 / FYK2301M01</strain>
    </source>
</reference>
<gene>
    <name evidence="3" type="ordered locus">PSMK_25740</name>
</gene>
<dbReference type="HOGENOM" id="CLU_1085258_0_0_0"/>
<keyword evidence="4" id="KW-1185">Reference proteome</keyword>
<evidence type="ECO:0000313" key="3">
    <source>
        <dbReference type="EMBL" id="BAM04733.1"/>
    </source>
</evidence>
<evidence type="ECO:0000256" key="1">
    <source>
        <dbReference type="SAM" id="MobiDB-lite"/>
    </source>
</evidence>
<dbReference type="Proteomes" id="UP000007881">
    <property type="component" value="Chromosome"/>
</dbReference>
<keyword evidence="2" id="KW-1133">Transmembrane helix</keyword>
<dbReference type="STRING" id="1142394.PSMK_25740"/>
<organism evidence="3 4">
    <name type="scientific">Phycisphaera mikurensis (strain NBRC 102666 / KCTC 22515 / FYK2301M01)</name>
    <dbReference type="NCBI Taxonomy" id="1142394"/>
    <lineage>
        <taxon>Bacteria</taxon>
        <taxon>Pseudomonadati</taxon>
        <taxon>Planctomycetota</taxon>
        <taxon>Phycisphaerae</taxon>
        <taxon>Phycisphaerales</taxon>
        <taxon>Phycisphaeraceae</taxon>
        <taxon>Phycisphaera</taxon>
    </lineage>
</organism>
<accession>I0IHJ5</accession>
<sequence length="256" mass="26472">MCIDIGERIARGLPQRRGPGAAIALALAGAAAAAPLRAVDGLPPLAEPNLGALRVLLERPVPGPGEPVPAADWKRILADPAAVRGDALAVRGRYAGRQRAVEAGGLALTEWGLIVEGPGGADLPVVVYLPRRRAPAPAPGAEVRGTAHFLALWDDADAAGQPRRYPVLAARGLAAPAAAARDAARAAWIPRLTALVVVLTAAAWWLARRTRRPPRRRPLPPHRPAAADASGGEPRPADPAEALARLADEAAGRDAP</sequence>
<keyword evidence="2" id="KW-0472">Membrane</keyword>
<feature type="transmembrane region" description="Helical" evidence="2">
    <location>
        <begin position="188"/>
        <end position="207"/>
    </location>
</feature>
<feature type="region of interest" description="Disordered" evidence="1">
    <location>
        <begin position="213"/>
        <end position="256"/>
    </location>
</feature>
<proteinExistence type="predicted"/>
<evidence type="ECO:0000313" key="4">
    <source>
        <dbReference type="Proteomes" id="UP000007881"/>
    </source>
</evidence>
<feature type="compositionally biased region" description="Basic and acidic residues" evidence="1">
    <location>
        <begin position="246"/>
        <end position="256"/>
    </location>
</feature>
<dbReference type="RefSeq" id="WP_014437946.1">
    <property type="nucleotide sequence ID" value="NC_017080.1"/>
</dbReference>